<dbReference type="InterPro" id="IPR014025">
    <property type="entry name" value="Glutaredoxin_subgr"/>
</dbReference>
<dbReference type="GO" id="GO:0005737">
    <property type="term" value="C:cytoplasm"/>
    <property type="evidence" value="ECO:0007669"/>
    <property type="project" value="TreeGrafter"/>
</dbReference>
<keyword evidence="3 7" id="KW-0249">Electron transport</keyword>
<dbReference type="PRINTS" id="PR00160">
    <property type="entry name" value="GLUTAREDOXIN"/>
</dbReference>
<dbReference type="Gene3D" id="3.40.30.10">
    <property type="entry name" value="Glutaredoxin"/>
    <property type="match status" value="1"/>
</dbReference>
<evidence type="ECO:0000313" key="10">
    <source>
        <dbReference type="Proteomes" id="UP000001726"/>
    </source>
</evidence>
<dbReference type="Proteomes" id="UP000001726">
    <property type="component" value="Chromosome"/>
</dbReference>
<dbReference type="PROSITE" id="PS51354">
    <property type="entry name" value="GLUTAREDOXIN_2"/>
    <property type="match status" value="1"/>
</dbReference>
<dbReference type="GO" id="GO:0045454">
    <property type="term" value="P:cell redox homeostasis"/>
    <property type="evidence" value="ECO:0007669"/>
    <property type="project" value="InterPro"/>
</dbReference>
<evidence type="ECO:0000259" key="8">
    <source>
        <dbReference type="Pfam" id="PF00462"/>
    </source>
</evidence>
<keyword evidence="4" id="KW-0215">Deoxyribonucleotide synthesis</keyword>
<dbReference type="Pfam" id="PF00462">
    <property type="entry name" value="Glutaredoxin"/>
    <property type="match status" value="1"/>
</dbReference>
<dbReference type="NCBIfam" id="NF007923">
    <property type="entry name" value="PRK10638.1"/>
    <property type="match status" value="1"/>
</dbReference>
<organism evidence="9 10">
    <name type="scientific">Erwinia tasmaniensis (strain DSM 17950 / CFBP 7177 / CIP 109463 / NCPPB 4357 / Et1/99)</name>
    <dbReference type="NCBI Taxonomy" id="465817"/>
    <lineage>
        <taxon>Bacteria</taxon>
        <taxon>Pseudomonadati</taxon>
        <taxon>Pseudomonadota</taxon>
        <taxon>Gammaproteobacteria</taxon>
        <taxon>Enterobacterales</taxon>
        <taxon>Erwiniaceae</taxon>
        <taxon>Erwinia</taxon>
    </lineage>
</organism>
<dbReference type="HOGENOM" id="CLU_026126_7_3_6"/>
<dbReference type="SUPFAM" id="SSF52833">
    <property type="entry name" value="Thioredoxin-like"/>
    <property type="match status" value="1"/>
</dbReference>
<keyword evidence="7" id="KW-0963">Cytoplasm</keyword>
<proteinExistence type="inferred from homology"/>
<dbReference type="PROSITE" id="PS00195">
    <property type="entry name" value="GLUTAREDOXIN_1"/>
    <property type="match status" value="1"/>
</dbReference>
<keyword evidence="5" id="KW-1015">Disulfide bond</keyword>
<gene>
    <name evidence="9" type="primary">grxC</name>
    <name evidence="9" type="ordered locus">ETA_00890</name>
</gene>
<dbReference type="KEGG" id="eta:ETA_00890"/>
<comment type="function">
    <text evidence="7">Has a glutathione-disulfide oxidoreductase activity in the presence of NADPH and glutathione reductase. Reduces low molecular weight disulfides and proteins.</text>
</comment>
<dbReference type="eggNOG" id="COG0695">
    <property type="taxonomic scope" value="Bacteria"/>
</dbReference>
<dbReference type="GO" id="GO:0009263">
    <property type="term" value="P:deoxyribonucleotide biosynthetic process"/>
    <property type="evidence" value="ECO:0007669"/>
    <property type="project" value="UniProtKB-KW"/>
</dbReference>
<dbReference type="InterPro" id="IPR011767">
    <property type="entry name" value="GLR_AS"/>
</dbReference>
<dbReference type="GO" id="GO:0015038">
    <property type="term" value="F:glutathione disulfide oxidoreductase activity"/>
    <property type="evidence" value="ECO:0007669"/>
    <property type="project" value="UniProtKB-UniRule"/>
</dbReference>
<protein>
    <recommendedName>
        <fullName evidence="7">Glutaredoxin</fullName>
    </recommendedName>
</protein>
<evidence type="ECO:0000256" key="6">
    <source>
        <dbReference type="ARBA" id="ARBA00023284"/>
    </source>
</evidence>
<dbReference type="InterPro" id="IPR002109">
    <property type="entry name" value="Glutaredoxin"/>
</dbReference>
<dbReference type="PANTHER" id="PTHR45694:SF18">
    <property type="entry name" value="GLUTAREDOXIN-1-RELATED"/>
    <property type="match status" value="1"/>
</dbReference>
<dbReference type="GO" id="GO:0034599">
    <property type="term" value="P:cellular response to oxidative stress"/>
    <property type="evidence" value="ECO:0007669"/>
    <property type="project" value="TreeGrafter"/>
</dbReference>
<dbReference type="FunFam" id="3.40.30.10:FF:000018">
    <property type="entry name" value="Glutaredoxin"/>
    <property type="match status" value="1"/>
</dbReference>
<reference evidence="9 10" key="1">
    <citation type="journal article" date="2008" name="Environ. Microbiol.">
        <title>The genome of Erwinia tasmaniensis strain Et1/99, a non-pathogenic bacterium in the genus Erwinia.</title>
        <authorList>
            <person name="Kube M."/>
            <person name="Migdoll A.M."/>
            <person name="Mueller I."/>
            <person name="Kuhl H."/>
            <person name="Beck A."/>
            <person name="Reinhardt R."/>
            <person name="Geider K."/>
        </authorList>
    </citation>
    <scope>NUCLEOTIDE SEQUENCE [LARGE SCALE GENOMIC DNA]</scope>
    <source>
        <strain evidence="10">DSM 17950 / CFBP 7177 / CIP 109463 / NCPPB 4357 / Et1/99</strain>
    </source>
</reference>
<evidence type="ECO:0000256" key="7">
    <source>
        <dbReference type="RuleBase" id="RU364065"/>
    </source>
</evidence>
<sequence length="83" mass="9118">MATVEIYTKATCPFCHRAKALLDQKGVSYQEIPIDGDAALREVMIKRSGRTTVPQIFINAQHVGGCDDLFALDGRNGLEPLLK</sequence>
<dbReference type="CDD" id="cd03418">
    <property type="entry name" value="GRX_GRXb_1_3_like"/>
    <property type="match status" value="1"/>
</dbReference>
<name>B2VL51_ERWT9</name>
<keyword evidence="9" id="KW-0560">Oxidoreductase</keyword>
<evidence type="ECO:0000256" key="5">
    <source>
        <dbReference type="ARBA" id="ARBA00023157"/>
    </source>
</evidence>
<evidence type="ECO:0000256" key="3">
    <source>
        <dbReference type="ARBA" id="ARBA00022982"/>
    </source>
</evidence>
<comment type="similarity">
    <text evidence="1 7">Belongs to the glutaredoxin family.</text>
</comment>
<dbReference type="NCBIfam" id="TIGR02181">
    <property type="entry name" value="GRX_bact"/>
    <property type="match status" value="1"/>
</dbReference>
<dbReference type="STRING" id="465817.ETA_00890"/>
<dbReference type="RefSeq" id="WP_012439861.1">
    <property type="nucleotide sequence ID" value="NC_010694.1"/>
</dbReference>
<evidence type="ECO:0000256" key="2">
    <source>
        <dbReference type="ARBA" id="ARBA00022448"/>
    </source>
</evidence>
<evidence type="ECO:0000313" key="9">
    <source>
        <dbReference type="EMBL" id="CAO95135.1"/>
    </source>
</evidence>
<dbReference type="EMBL" id="CU468135">
    <property type="protein sequence ID" value="CAO95135.1"/>
    <property type="molecule type" value="Genomic_DNA"/>
</dbReference>
<keyword evidence="6 7" id="KW-0676">Redox-active center</keyword>
<dbReference type="PANTHER" id="PTHR45694">
    <property type="entry name" value="GLUTAREDOXIN 2"/>
    <property type="match status" value="1"/>
</dbReference>
<feature type="domain" description="Glutaredoxin" evidence="8">
    <location>
        <begin position="4"/>
        <end position="63"/>
    </location>
</feature>
<dbReference type="OrthoDB" id="9814618at2"/>
<dbReference type="InterPro" id="IPR011900">
    <property type="entry name" value="GRX_bact"/>
</dbReference>
<dbReference type="InterPro" id="IPR036249">
    <property type="entry name" value="Thioredoxin-like_sf"/>
</dbReference>
<accession>B2VL51</accession>
<keyword evidence="2 7" id="KW-0813">Transport</keyword>
<dbReference type="AlphaFoldDB" id="B2VL51"/>
<evidence type="ECO:0000256" key="4">
    <source>
        <dbReference type="ARBA" id="ARBA00023116"/>
    </source>
</evidence>
<keyword evidence="10" id="KW-1185">Reference proteome</keyword>
<evidence type="ECO:0000256" key="1">
    <source>
        <dbReference type="ARBA" id="ARBA00007787"/>
    </source>
</evidence>